<sequence length="166" mass="18215">MEAQNRYPMGAWRGGDIRWRYDQPNGGVAEVPGWHMGQARPHPAGSAMIKGTPASVLLLVWMVMSLSAMAEPLDKADWSCAQGSSASAQVELTNAGLIDQNKVDNAHTEIRLLAKQPLPKGFSRQVFELVLHEYGGRKLKVIIASRTGEGECPYDHVDTWVVSQAF</sequence>
<dbReference type="STRING" id="767434.Fraau_0625"/>
<protein>
    <submittedName>
        <fullName evidence="1">Uncharacterized protein</fullName>
    </submittedName>
</protein>
<dbReference type="EMBL" id="CP003350">
    <property type="protein sequence ID" value="AFC85103.1"/>
    <property type="molecule type" value="Genomic_DNA"/>
</dbReference>
<evidence type="ECO:0000313" key="1">
    <source>
        <dbReference type="EMBL" id="AFC85103.1"/>
    </source>
</evidence>
<accession>H8L5E6</accession>
<proteinExistence type="predicted"/>
<dbReference type="AlphaFoldDB" id="H8L5E6"/>
<dbReference type="RefSeq" id="WP_014402109.1">
    <property type="nucleotide sequence ID" value="NC_017033.1"/>
</dbReference>
<dbReference type="HOGENOM" id="CLU_1600296_0_0_6"/>
<evidence type="ECO:0000313" key="2">
    <source>
        <dbReference type="Proteomes" id="UP000005234"/>
    </source>
</evidence>
<dbReference type="KEGG" id="fau:Fraau_0625"/>
<gene>
    <name evidence="1" type="ordered locus">Fraau_0625</name>
</gene>
<dbReference type="Proteomes" id="UP000005234">
    <property type="component" value="Chromosome"/>
</dbReference>
<organism evidence="1 2">
    <name type="scientific">Frateuria aurantia (strain ATCC 33424 / DSM 6220 / KCTC 2777 / LMG 1558 / NBRC 3245 / NCIMB 13370)</name>
    <name type="common">Acetobacter aurantius</name>
    <dbReference type="NCBI Taxonomy" id="767434"/>
    <lineage>
        <taxon>Bacteria</taxon>
        <taxon>Pseudomonadati</taxon>
        <taxon>Pseudomonadota</taxon>
        <taxon>Gammaproteobacteria</taxon>
        <taxon>Lysobacterales</taxon>
        <taxon>Rhodanobacteraceae</taxon>
        <taxon>Frateuria</taxon>
    </lineage>
</organism>
<reference evidence="1" key="1">
    <citation type="submission" date="2012-02" db="EMBL/GenBank/DDBJ databases">
        <title>The complete genome of Frateuria aurantia DSM 6220.</title>
        <authorList>
            <consortium name="US DOE Joint Genome Institute (JGI-PGF)"/>
            <person name="Lucas S."/>
            <person name="Copeland A."/>
            <person name="Lapidus A."/>
            <person name="Glavina del Rio T."/>
            <person name="Dalin E."/>
            <person name="Tice H."/>
            <person name="Bruce D."/>
            <person name="Goodwin L."/>
            <person name="Pitluck S."/>
            <person name="Peters L."/>
            <person name="Ovchinnikova G."/>
            <person name="Teshima H."/>
            <person name="Kyrpides N."/>
            <person name="Mavromatis K."/>
            <person name="Ivanova N."/>
            <person name="Brettin T."/>
            <person name="Detter J.C."/>
            <person name="Han C."/>
            <person name="Larimer F."/>
            <person name="Land M."/>
            <person name="Hauser L."/>
            <person name="Markowitz V."/>
            <person name="Cheng J.-F."/>
            <person name="Hugenholtz P."/>
            <person name="Woyke T."/>
            <person name="Wu D."/>
            <person name="Brambilla E."/>
            <person name="Klenk H.-P."/>
            <person name="Eisen J.A."/>
        </authorList>
    </citation>
    <scope>NUCLEOTIDE SEQUENCE</scope>
    <source>
        <strain evidence="1">DSM 6220</strain>
    </source>
</reference>
<name>H8L5E6_FRAAD</name>
<keyword evidence="2" id="KW-1185">Reference proteome</keyword>